<organism evidence="2 3">
    <name type="scientific">Pseudoroseicyclus tamaricis</name>
    <dbReference type="NCBI Taxonomy" id="2705421"/>
    <lineage>
        <taxon>Bacteria</taxon>
        <taxon>Pseudomonadati</taxon>
        <taxon>Pseudomonadota</taxon>
        <taxon>Alphaproteobacteria</taxon>
        <taxon>Rhodobacterales</taxon>
        <taxon>Paracoccaceae</taxon>
        <taxon>Pseudoroseicyclus</taxon>
    </lineage>
</organism>
<evidence type="ECO:0000313" key="3">
    <source>
        <dbReference type="Proteomes" id="UP000474757"/>
    </source>
</evidence>
<dbReference type="RefSeq" id="WP_163892856.1">
    <property type="nucleotide sequence ID" value="NZ_JAAFYS010000002.1"/>
</dbReference>
<reference evidence="2 3" key="1">
    <citation type="submission" date="2020-02" db="EMBL/GenBank/DDBJ databases">
        <title>Pseudoroseicyclus tamarix, sp. nov., isolated from offshore sediment of a Tamarix chinensis forest.</title>
        <authorList>
            <person name="Gai Y."/>
        </authorList>
    </citation>
    <scope>NUCLEOTIDE SEQUENCE [LARGE SCALE GENOMIC DNA]</scope>
    <source>
        <strain evidence="2 3">CLL3-39</strain>
    </source>
</reference>
<name>A0A6B2K3T3_9RHOB</name>
<sequence length="157" mass="16684">MTTRPSSRPLTGRPLTGRAVFAMFAGGFGIIIAVNLVLATNAVRTFSGLETPNSYVASQSFDARRAAQEALGWEVTADYAPGSLLIDLTDATGLRVAQPLALTIGRPTEELDDTSYDVTPGDALPLDLAPGRWRLDLTAEAPDGTPFERHLVIEVAS</sequence>
<dbReference type="EMBL" id="JAAGAB010000002">
    <property type="protein sequence ID" value="NDV01276.1"/>
    <property type="molecule type" value="Genomic_DNA"/>
</dbReference>
<feature type="transmembrane region" description="Helical" evidence="1">
    <location>
        <begin position="20"/>
        <end position="39"/>
    </location>
</feature>
<proteinExistence type="predicted"/>
<dbReference type="Proteomes" id="UP000474757">
    <property type="component" value="Unassembled WGS sequence"/>
</dbReference>
<comment type="caution">
    <text evidence="2">The sequence shown here is derived from an EMBL/GenBank/DDBJ whole genome shotgun (WGS) entry which is preliminary data.</text>
</comment>
<keyword evidence="3" id="KW-1185">Reference proteome</keyword>
<protein>
    <submittedName>
        <fullName evidence="2">FixH family protein</fullName>
    </submittedName>
</protein>
<dbReference type="InterPro" id="IPR008620">
    <property type="entry name" value="FixH"/>
</dbReference>
<keyword evidence="1" id="KW-0812">Transmembrane</keyword>
<dbReference type="AlphaFoldDB" id="A0A6B2K3T3"/>
<keyword evidence="1" id="KW-0472">Membrane</keyword>
<evidence type="ECO:0000313" key="2">
    <source>
        <dbReference type="EMBL" id="NDV01276.1"/>
    </source>
</evidence>
<accession>A0A6B2K3T3</accession>
<evidence type="ECO:0000256" key="1">
    <source>
        <dbReference type="SAM" id="Phobius"/>
    </source>
</evidence>
<gene>
    <name evidence="2" type="ORF">GZA08_09905</name>
</gene>
<dbReference type="Pfam" id="PF05751">
    <property type="entry name" value="FixH"/>
    <property type="match status" value="1"/>
</dbReference>
<keyword evidence="1" id="KW-1133">Transmembrane helix</keyword>